<reference evidence="2" key="1">
    <citation type="submission" date="2021-01" db="EMBL/GenBank/DDBJ databases">
        <authorList>
            <person name="Lovell J.T."/>
            <person name="Bentley N."/>
            <person name="Bhattarai G."/>
            <person name="Jenkins J.W."/>
            <person name="Sreedasyam A."/>
            <person name="Alarcon Y."/>
            <person name="Bock C."/>
            <person name="Boston L."/>
            <person name="Carlson J."/>
            <person name="Cervantes K."/>
            <person name="Clermont K."/>
            <person name="Krom N."/>
            <person name="Kubenka K."/>
            <person name="Mamidi S."/>
            <person name="Mattison C."/>
            <person name="Monteros M."/>
            <person name="Pisani C."/>
            <person name="Plott C."/>
            <person name="Rajasekar S."/>
            <person name="Rhein H.S."/>
            <person name="Rohla C."/>
            <person name="Song M."/>
            <person name="Hilaire R.S."/>
            <person name="Shu S."/>
            <person name="Wells L."/>
            <person name="Wang X."/>
            <person name="Webber J."/>
            <person name="Heerema R.J."/>
            <person name="Klein P."/>
            <person name="Conner P."/>
            <person name="Grauke L."/>
            <person name="Grimwood J."/>
            <person name="Schmutz J."/>
            <person name="Randall J.J."/>
        </authorList>
    </citation>
    <scope>NUCLEOTIDE SEQUENCE</scope>
    <source>
        <tissue evidence="2">Leaf</tissue>
    </source>
</reference>
<protein>
    <submittedName>
        <fullName evidence="2">Uncharacterized protein</fullName>
    </submittedName>
</protein>
<comment type="caution">
    <text evidence="2">The sequence shown here is derived from an EMBL/GenBank/DDBJ whole genome shotgun (WGS) entry which is preliminary data.</text>
</comment>
<organism evidence="2 3">
    <name type="scientific">Carya illinoinensis</name>
    <name type="common">Pecan</name>
    <dbReference type="NCBI Taxonomy" id="32201"/>
    <lineage>
        <taxon>Eukaryota</taxon>
        <taxon>Viridiplantae</taxon>
        <taxon>Streptophyta</taxon>
        <taxon>Embryophyta</taxon>
        <taxon>Tracheophyta</taxon>
        <taxon>Spermatophyta</taxon>
        <taxon>Magnoliopsida</taxon>
        <taxon>eudicotyledons</taxon>
        <taxon>Gunneridae</taxon>
        <taxon>Pentapetalae</taxon>
        <taxon>rosids</taxon>
        <taxon>fabids</taxon>
        <taxon>Fagales</taxon>
        <taxon>Juglandaceae</taxon>
        <taxon>Carya</taxon>
    </lineage>
</organism>
<proteinExistence type="predicted"/>
<dbReference type="AlphaFoldDB" id="A0A922FS71"/>
<feature type="region of interest" description="Disordered" evidence="1">
    <location>
        <begin position="1"/>
        <end position="88"/>
    </location>
</feature>
<evidence type="ECO:0000313" key="2">
    <source>
        <dbReference type="EMBL" id="KAG6725642.1"/>
    </source>
</evidence>
<sequence length="88" mass="9530">MSHTQRGRGVLQPIGRNPHPEPAGWTLRDDPKVDSDDSTQPQDELHPSFLHPSTTPAGVNTAVNTTGNEANTSKRGRGVAKGTEFDRM</sequence>
<accession>A0A922FS71</accession>
<gene>
    <name evidence="2" type="ORF">I3842_02G041700</name>
</gene>
<dbReference type="EMBL" id="CM031826">
    <property type="protein sequence ID" value="KAG6725642.1"/>
    <property type="molecule type" value="Genomic_DNA"/>
</dbReference>
<evidence type="ECO:0000256" key="1">
    <source>
        <dbReference type="SAM" id="MobiDB-lite"/>
    </source>
</evidence>
<feature type="compositionally biased region" description="Polar residues" evidence="1">
    <location>
        <begin position="51"/>
        <end position="73"/>
    </location>
</feature>
<evidence type="ECO:0000313" key="3">
    <source>
        <dbReference type="Proteomes" id="UP000811246"/>
    </source>
</evidence>
<dbReference type="Proteomes" id="UP000811246">
    <property type="component" value="Chromosome 2"/>
</dbReference>
<name>A0A922FS71_CARIL</name>